<dbReference type="EMBL" id="KM507819">
    <property type="protein sequence ID" value="AIT14421.1"/>
    <property type="molecule type" value="Genomic_DNA"/>
</dbReference>
<dbReference type="GeneID" id="22111571"/>
<dbReference type="KEGG" id="vg:22111571"/>
<evidence type="ECO:0000313" key="2">
    <source>
        <dbReference type="Proteomes" id="UP000029889"/>
    </source>
</evidence>
<accession>A0A097EYB8</accession>
<gene>
    <name evidence="1" type="primary">531</name>
    <name evidence="1" type="ORF">PBI_121Q_531</name>
</gene>
<dbReference type="Proteomes" id="UP000029889">
    <property type="component" value="Segment"/>
</dbReference>
<organism evidence="1 2">
    <name type="scientific">Escherichia phage 121Q</name>
    <dbReference type="NCBI Taxonomy" id="1555202"/>
    <lineage>
        <taxon>Viruses</taxon>
        <taxon>Duplodnaviria</taxon>
        <taxon>Heunggongvirae</taxon>
        <taxon>Uroviricota</taxon>
        <taxon>Caudoviricetes</taxon>
        <taxon>Asteriusvirus</taxon>
        <taxon>Asteriusvirus av121Q</taxon>
    </lineage>
</organism>
<protein>
    <submittedName>
        <fullName evidence="1">Uncharacterized protein</fullName>
    </submittedName>
</protein>
<dbReference type="OrthoDB" id="14580at10239"/>
<name>A0A097EYB8_9CAUD</name>
<sequence length="136" mass="16380">MIEMEGTLVYDPDRGTMKKKKDFWLVLQLPLQLVRYYQYFIRTDLHIDVKDPQWGAHVSIVRGEVPPHEEFWKKYDGMKVKIKFNPCIEIVKDKKNPGSFFIIEFEDDFITHIRNELGLPTKYFKYHITVGRTYYD</sequence>
<reference evidence="1 2" key="1">
    <citation type="submission" date="2014-09" db="EMBL/GenBank/DDBJ databases">
        <authorList>
            <person name="Lapin J.S."/>
            <person name="Pope W.H."/>
            <person name="Hua J."/>
            <person name="Ford M.E."/>
            <person name="Conway J.F."/>
            <person name="Hatfull G.F."/>
            <person name="Hendrix R.W."/>
        </authorList>
    </citation>
    <scope>NUCLEOTIDE SEQUENCE [LARGE SCALE GENOMIC DNA]</scope>
</reference>
<evidence type="ECO:0000313" key="1">
    <source>
        <dbReference type="EMBL" id="AIT14421.1"/>
    </source>
</evidence>
<proteinExistence type="predicted"/>
<keyword evidence="2" id="KW-1185">Reference proteome</keyword>
<dbReference type="RefSeq" id="YP_009102118.1">
    <property type="nucleotide sequence ID" value="NC_025447.1"/>
</dbReference>